<organism evidence="1 2">
    <name type="scientific">Roseateles saccharophilus</name>
    <name type="common">Pseudomonas saccharophila</name>
    <dbReference type="NCBI Taxonomy" id="304"/>
    <lineage>
        <taxon>Bacteria</taxon>
        <taxon>Pseudomonadati</taxon>
        <taxon>Pseudomonadota</taxon>
        <taxon>Betaproteobacteria</taxon>
        <taxon>Burkholderiales</taxon>
        <taxon>Sphaerotilaceae</taxon>
        <taxon>Roseateles</taxon>
    </lineage>
</organism>
<evidence type="ECO:0000313" key="1">
    <source>
        <dbReference type="EMBL" id="TCU89781.1"/>
    </source>
</evidence>
<accession>A0A4R3UIC4</accession>
<keyword evidence="2" id="KW-1185">Reference proteome</keyword>
<evidence type="ECO:0000313" key="2">
    <source>
        <dbReference type="Proteomes" id="UP000295110"/>
    </source>
</evidence>
<dbReference type="RefSeq" id="WP_132575397.1">
    <property type="nucleotide sequence ID" value="NZ_CBCSGL010000037.1"/>
</dbReference>
<protein>
    <submittedName>
        <fullName evidence="1">Uncharacterized protein</fullName>
    </submittedName>
</protein>
<dbReference type="AlphaFoldDB" id="A0A4R3UIC4"/>
<sequence>MNNTTTKTKFSLLQRAKAWWALQRDLNQQIAARKACPRATRAADAILPAVRTAWVAQAPEEFPGLPVDDGAWLRCAIGLAQFFEVCRLQQAQGPCALPSKGADSVWHVWLRLDPAGLAAWQQAHFGRSFDHREAEVLGAPLDEGIARCWAGACRSQGLSVFGPRLPLLFALDGQLGLPTGWAYRHERGVLVHRQIDGFGLASGEAVPHAVVAAAGLLTLGLATQAELRAHRRRDDGGSGCGGSCGSGSDGGGCDGGGSSCGSSCGSGCGGGCGS</sequence>
<proteinExistence type="predicted"/>
<dbReference type="Proteomes" id="UP000295110">
    <property type="component" value="Unassembled WGS sequence"/>
</dbReference>
<name>A0A4R3UIC4_ROSSA</name>
<dbReference type="EMBL" id="SMBU01000033">
    <property type="protein sequence ID" value="TCU89781.1"/>
    <property type="molecule type" value="Genomic_DNA"/>
</dbReference>
<gene>
    <name evidence="1" type="ORF">EV671_103329</name>
</gene>
<dbReference type="OrthoDB" id="278697at2"/>
<reference evidence="1 2" key="1">
    <citation type="submission" date="2019-03" db="EMBL/GenBank/DDBJ databases">
        <title>Genomic Encyclopedia of Type Strains, Phase IV (KMG-IV): sequencing the most valuable type-strain genomes for metagenomic binning, comparative biology and taxonomic classification.</title>
        <authorList>
            <person name="Goeker M."/>
        </authorList>
    </citation>
    <scope>NUCLEOTIDE SEQUENCE [LARGE SCALE GENOMIC DNA]</scope>
    <source>
        <strain evidence="1 2">DSM 654</strain>
    </source>
</reference>
<comment type="caution">
    <text evidence="1">The sequence shown here is derived from an EMBL/GenBank/DDBJ whole genome shotgun (WGS) entry which is preliminary data.</text>
</comment>